<dbReference type="EMBL" id="JARHUD010000002">
    <property type="protein sequence ID" value="MDF2095132.1"/>
    <property type="molecule type" value="Genomic_DNA"/>
</dbReference>
<evidence type="ECO:0000256" key="2">
    <source>
        <dbReference type="SAM" id="Phobius"/>
    </source>
</evidence>
<feature type="region of interest" description="Disordered" evidence="1">
    <location>
        <begin position="457"/>
        <end position="478"/>
    </location>
</feature>
<dbReference type="PANTHER" id="PTHR31876">
    <property type="entry name" value="COV-LIKE PROTEIN 1"/>
    <property type="match status" value="1"/>
</dbReference>
<proteinExistence type="predicted"/>
<accession>A0ABT5YJK6</accession>
<reference evidence="3 4" key="1">
    <citation type="submission" date="2023-03" db="EMBL/GenBank/DDBJ databases">
        <title>Fodinicurvata sp. CAU 1616 isolated from sea sendiment.</title>
        <authorList>
            <person name="Kim W."/>
        </authorList>
    </citation>
    <scope>NUCLEOTIDE SEQUENCE [LARGE SCALE GENOMIC DNA]</scope>
    <source>
        <strain evidence="3 4">CAU 1616</strain>
    </source>
</reference>
<comment type="caution">
    <text evidence="3">The sequence shown here is derived from an EMBL/GenBank/DDBJ whole genome shotgun (WGS) entry which is preliminary data.</text>
</comment>
<feature type="transmembrane region" description="Helical" evidence="2">
    <location>
        <begin position="316"/>
        <end position="341"/>
    </location>
</feature>
<evidence type="ECO:0000313" key="4">
    <source>
        <dbReference type="Proteomes" id="UP001215503"/>
    </source>
</evidence>
<feature type="transmembrane region" description="Helical" evidence="2">
    <location>
        <begin position="37"/>
        <end position="59"/>
    </location>
</feature>
<dbReference type="RefSeq" id="WP_275820265.1">
    <property type="nucleotide sequence ID" value="NZ_JARHUD010000002.1"/>
</dbReference>
<protein>
    <submittedName>
        <fullName evidence="3">DUF502 domain-containing protein</fullName>
    </submittedName>
</protein>
<dbReference type="InterPro" id="IPR007462">
    <property type="entry name" value="COV1-like"/>
</dbReference>
<evidence type="ECO:0000313" key="3">
    <source>
        <dbReference type="EMBL" id="MDF2095132.1"/>
    </source>
</evidence>
<keyword evidence="2" id="KW-0472">Membrane</keyword>
<dbReference type="Proteomes" id="UP001215503">
    <property type="component" value="Unassembled WGS sequence"/>
</dbReference>
<name>A0ABT5YJK6_9PROT</name>
<feature type="transmembrane region" description="Helical" evidence="2">
    <location>
        <begin position="79"/>
        <end position="107"/>
    </location>
</feature>
<keyword evidence="2" id="KW-1133">Transmembrane helix</keyword>
<evidence type="ECO:0000256" key="1">
    <source>
        <dbReference type="SAM" id="MobiDB-lite"/>
    </source>
</evidence>
<gene>
    <name evidence="3" type="ORF">P2G67_03985</name>
</gene>
<dbReference type="Pfam" id="PF04367">
    <property type="entry name" value="DUF502"/>
    <property type="match status" value="2"/>
</dbReference>
<organism evidence="3 4">
    <name type="scientific">Aquibaculum arenosum</name>
    <dbReference type="NCBI Taxonomy" id="3032591"/>
    <lineage>
        <taxon>Bacteria</taxon>
        <taxon>Pseudomonadati</taxon>
        <taxon>Pseudomonadota</taxon>
        <taxon>Alphaproteobacteria</taxon>
        <taxon>Rhodospirillales</taxon>
        <taxon>Rhodovibrionaceae</taxon>
        <taxon>Aquibaculum</taxon>
    </lineage>
</organism>
<dbReference type="PANTHER" id="PTHR31876:SF26">
    <property type="entry name" value="PROTEIN LIKE COV 2"/>
    <property type="match status" value="1"/>
</dbReference>
<sequence>MSAKRPSPPPPDPRSGHDDPLSKLELRPGLFGRLRNWFLTGVLVTAPIGITIWIAWAVIDFVDNRVRPLIPEPWDPENYLPFSVPGLGLLLVLAGLIAIGMFTAGLLGRWFMHVGERLLARVPVVRSIYSAVKQVFETILADRSRAFREVVLVEYPYRGVWVVAFVTSQTKGEVQRLLPGETVSLFMPAVPNPTTGFLLFVPRETVRPLDLTVEEGLKLVVSGGIVTPEQLAARPVESVETEAVPPAAPPRLSLMRRLRNYLLAGILVTAPVAITFWLIAQFISFVDSRVKPLLPDAWRPETYIPVTLPSVGVPGVGVVVAVIALTLIGMLAAGILGRWLLRTSAWLFSRLPILGSIYSALKQIVETILASRSDAFRSCVLFQYPRKDCWAIGLVTGKTEGQVQELTEKEVVNVFLPTTPNPTSGFLMFVPRDDTVPLAMSIEEGLKMVISGGLVVPPDPGADHPADQKASQASAQLA</sequence>
<feature type="compositionally biased region" description="Pro residues" evidence="1">
    <location>
        <begin position="1"/>
        <end position="13"/>
    </location>
</feature>
<feature type="compositionally biased region" description="Polar residues" evidence="1">
    <location>
        <begin position="469"/>
        <end position="478"/>
    </location>
</feature>
<feature type="region of interest" description="Disordered" evidence="1">
    <location>
        <begin position="1"/>
        <end position="21"/>
    </location>
</feature>
<feature type="transmembrane region" description="Helical" evidence="2">
    <location>
        <begin position="261"/>
        <end position="283"/>
    </location>
</feature>
<keyword evidence="2" id="KW-0812">Transmembrane</keyword>
<keyword evidence="4" id="KW-1185">Reference proteome</keyword>